<dbReference type="Proteomes" id="UP000015500">
    <property type="component" value="Chromosome"/>
</dbReference>
<feature type="transmembrane region" description="Helical" evidence="7">
    <location>
        <begin position="47"/>
        <end position="70"/>
    </location>
</feature>
<dbReference type="HOGENOM" id="CLU_019824_4_1_9"/>
<evidence type="ECO:0000256" key="3">
    <source>
        <dbReference type="ARBA" id="ARBA00022519"/>
    </source>
</evidence>
<keyword evidence="10" id="KW-1185">Reference proteome</keyword>
<dbReference type="STRING" id="1921421.M493_10705"/>
<feature type="transmembrane region" description="Helical" evidence="7">
    <location>
        <begin position="170"/>
        <end position="195"/>
    </location>
</feature>
<dbReference type="RefSeq" id="WP_020960204.1">
    <property type="nucleotide sequence ID" value="NC_022080.4"/>
</dbReference>
<evidence type="ECO:0000313" key="10">
    <source>
        <dbReference type="Proteomes" id="UP000015500"/>
    </source>
</evidence>
<gene>
    <name evidence="9" type="ORF">M493_10705</name>
</gene>
<evidence type="ECO:0000256" key="6">
    <source>
        <dbReference type="ARBA" id="ARBA00023136"/>
    </source>
</evidence>
<feature type="transmembrane region" description="Helical" evidence="7">
    <location>
        <begin position="314"/>
        <end position="344"/>
    </location>
</feature>
<feature type="transmembrane region" description="Helical" evidence="7">
    <location>
        <begin position="82"/>
        <end position="107"/>
    </location>
</feature>
<dbReference type="GO" id="GO:0022857">
    <property type="term" value="F:transmembrane transporter activity"/>
    <property type="evidence" value="ECO:0007669"/>
    <property type="project" value="TreeGrafter"/>
</dbReference>
<dbReference type="NCBIfam" id="TIGR00786">
    <property type="entry name" value="dctM"/>
    <property type="match status" value="1"/>
</dbReference>
<dbReference type="InterPro" id="IPR010656">
    <property type="entry name" value="DctM"/>
</dbReference>
<dbReference type="OrthoDB" id="9785600at2"/>
<evidence type="ECO:0000256" key="7">
    <source>
        <dbReference type="SAM" id="Phobius"/>
    </source>
</evidence>
<protein>
    <recommendedName>
        <fullName evidence="8">TRAP C4-dicarboxylate transport system permease DctM subunit domain-containing protein</fullName>
    </recommendedName>
</protein>
<keyword evidence="2" id="KW-1003">Cell membrane</keyword>
<dbReference type="PANTHER" id="PTHR33362">
    <property type="entry name" value="SIALIC ACID TRAP TRANSPORTER PERMEASE PROTEIN SIAT-RELATED"/>
    <property type="match status" value="1"/>
</dbReference>
<comment type="subcellular location">
    <subcellularLocation>
        <location evidence="1">Cell inner membrane</location>
        <topology evidence="1">Multi-pass membrane protein</topology>
    </subcellularLocation>
</comment>
<organism evidence="9 10">
    <name type="scientific">Geobacillus genomosp. 3</name>
    <dbReference type="NCBI Taxonomy" id="1921421"/>
    <lineage>
        <taxon>Bacteria</taxon>
        <taxon>Bacillati</taxon>
        <taxon>Bacillota</taxon>
        <taxon>Bacilli</taxon>
        <taxon>Bacillales</taxon>
        <taxon>Anoxybacillaceae</taxon>
        <taxon>Geobacillus</taxon>
    </lineage>
</organism>
<evidence type="ECO:0000256" key="5">
    <source>
        <dbReference type="ARBA" id="ARBA00022989"/>
    </source>
</evidence>
<accession>S5Z6A8</accession>
<feature type="domain" description="TRAP C4-dicarboxylate transport system permease DctM subunit" evidence="8">
    <location>
        <begin position="9"/>
        <end position="417"/>
    </location>
</feature>
<sequence length="427" mass="46029">MNTAMLFSLFTVLILLRIPIALALTVASVIMFSLSGMFNIWTIPHKMFTSINSTTLIAIPGFVFAGAIMAKGGISKYLIDALRAWIGHISGGLSVVTILACAFFAAISGSSPATAAAVGSIMIPAMVEAGYNKRYAMGLVAASGTLGILIPPSIPLIVYGIVTEQSIGKLFIAGIVPGIVLTLVLVAYSIFYARLKGYGGAEKASWNERWSSLRKASWGVFLPILILLCIYSGATTPSEASVIACVYSLIVSLFVYRETSWKDWHAILKDTIGVSAMIMFIISGASVFSLYMTQEQIPQTIASLLVSGEFLSKTIFFVATAILFLILGMFLESSSIMLITLPLLLPIMKMLNIDPYHFAIAMIINMEVAQITPPVGLNLFVISGIAKEKLSEVFKGSAIFIVLMLLYLVIVILFPGLSLWLPGKMDF</sequence>
<evidence type="ECO:0000313" key="9">
    <source>
        <dbReference type="EMBL" id="AGT32402.1"/>
    </source>
</evidence>
<dbReference type="AlphaFoldDB" id="S5Z6A8"/>
<feature type="transmembrane region" description="Helical" evidence="7">
    <location>
        <begin position="216"/>
        <end position="234"/>
    </location>
</feature>
<feature type="transmembrane region" description="Helical" evidence="7">
    <location>
        <begin position="113"/>
        <end position="131"/>
    </location>
</feature>
<feature type="transmembrane region" description="Helical" evidence="7">
    <location>
        <begin position="356"/>
        <end position="386"/>
    </location>
</feature>
<dbReference type="KEGG" id="gjf:M493_10705"/>
<feature type="transmembrane region" description="Helical" evidence="7">
    <location>
        <begin position="138"/>
        <end position="158"/>
    </location>
</feature>
<dbReference type="PIRSF" id="PIRSF006066">
    <property type="entry name" value="HI0050"/>
    <property type="match status" value="1"/>
</dbReference>
<evidence type="ECO:0000259" key="8">
    <source>
        <dbReference type="Pfam" id="PF06808"/>
    </source>
</evidence>
<keyword evidence="6 7" id="KW-0472">Membrane</keyword>
<feature type="transmembrane region" description="Helical" evidence="7">
    <location>
        <begin position="271"/>
        <end position="294"/>
    </location>
</feature>
<evidence type="ECO:0000256" key="1">
    <source>
        <dbReference type="ARBA" id="ARBA00004429"/>
    </source>
</evidence>
<keyword evidence="4 7" id="KW-0812">Transmembrane</keyword>
<dbReference type="GO" id="GO:0005886">
    <property type="term" value="C:plasma membrane"/>
    <property type="evidence" value="ECO:0007669"/>
    <property type="project" value="UniProtKB-SubCell"/>
</dbReference>
<name>S5Z6A8_GEOG3</name>
<dbReference type="Pfam" id="PF06808">
    <property type="entry name" value="DctM"/>
    <property type="match status" value="1"/>
</dbReference>
<evidence type="ECO:0000256" key="2">
    <source>
        <dbReference type="ARBA" id="ARBA00022475"/>
    </source>
</evidence>
<dbReference type="PANTHER" id="PTHR33362:SF5">
    <property type="entry name" value="C4-DICARBOXYLATE TRAP TRANSPORTER LARGE PERMEASE PROTEIN DCTM"/>
    <property type="match status" value="1"/>
</dbReference>
<proteinExistence type="predicted"/>
<reference evidence="9 10" key="1">
    <citation type="journal article" date="2014" name="Genome Announc.">
        <title>Complete Genome Sequence of the Thermophilic Polychlorinated Biphenyl Degrader Geobacillus sp. Strain JF8 (NBRC 109937).</title>
        <authorList>
            <person name="Shintani M."/>
            <person name="Ohtsubo Y."/>
            <person name="Fukuda K."/>
            <person name="Hosoyama A."/>
            <person name="Ohji S."/>
            <person name="Yamazoe A."/>
            <person name="Fujita N."/>
            <person name="Nagata Y."/>
            <person name="Tsuda M."/>
            <person name="Hatta T."/>
            <person name="Kimbara K."/>
        </authorList>
    </citation>
    <scope>NUCLEOTIDE SEQUENCE [LARGE SCALE GENOMIC DNA]</scope>
    <source>
        <strain evidence="9 10">JF8</strain>
    </source>
</reference>
<dbReference type="InterPro" id="IPR004681">
    <property type="entry name" value="TRAP_DctM"/>
</dbReference>
<feature type="transmembrane region" description="Helical" evidence="7">
    <location>
        <begin position="398"/>
        <end position="421"/>
    </location>
</feature>
<keyword evidence="5 7" id="KW-1133">Transmembrane helix</keyword>
<dbReference type="PATRIC" id="fig|1345697.3.peg.2074"/>
<dbReference type="EMBL" id="CP006254">
    <property type="protein sequence ID" value="AGT32402.1"/>
    <property type="molecule type" value="Genomic_DNA"/>
</dbReference>
<evidence type="ECO:0000256" key="4">
    <source>
        <dbReference type="ARBA" id="ARBA00022692"/>
    </source>
</evidence>
<feature type="transmembrane region" description="Helical" evidence="7">
    <location>
        <begin position="240"/>
        <end position="259"/>
    </location>
</feature>
<keyword evidence="3" id="KW-0997">Cell inner membrane</keyword>